<accession>A0A0B4EVG3</accession>
<keyword evidence="2" id="KW-1185">Reference proteome</keyword>
<protein>
    <recommendedName>
        <fullName evidence="3">CYTH domain-containing protein</fullName>
    </recommendedName>
</protein>
<feature type="non-terminal residue" evidence="1">
    <location>
        <position position="1"/>
    </location>
</feature>
<evidence type="ECO:0000313" key="2">
    <source>
        <dbReference type="Proteomes" id="UP000031186"/>
    </source>
</evidence>
<evidence type="ECO:0008006" key="3">
    <source>
        <dbReference type="Google" id="ProtNLM"/>
    </source>
</evidence>
<comment type="caution">
    <text evidence="1">The sequence shown here is derived from an EMBL/GenBank/DDBJ whole genome shotgun (WGS) entry which is preliminary data.</text>
</comment>
<dbReference type="VEuPathDB" id="FungiDB:MAN_05594"/>
<name>A0A0B4EVG3_METAF</name>
<dbReference type="OrthoDB" id="4573177at2759"/>
<dbReference type="HOGENOM" id="CLU_070859_0_0_1"/>
<reference evidence="1 2" key="1">
    <citation type="journal article" date="2014" name="Proc. Natl. Acad. Sci. U.S.A.">
        <title>Trajectory and genomic determinants of fungal-pathogen speciation and host adaptation.</title>
        <authorList>
            <person name="Hu X."/>
            <person name="Xiao G."/>
            <person name="Zheng P."/>
            <person name="Shang Y."/>
            <person name="Su Y."/>
            <person name="Zhang X."/>
            <person name="Liu X."/>
            <person name="Zhan S."/>
            <person name="St Leger R.J."/>
            <person name="Wang C."/>
        </authorList>
    </citation>
    <scope>NUCLEOTIDE SEQUENCE [LARGE SCALE GENOMIC DNA]</scope>
    <source>
        <strain evidence="1 2">ARSEF 549</strain>
    </source>
</reference>
<gene>
    <name evidence="1" type="ORF">MAN_05594</name>
</gene>
<sequence length="267" mass="30045">MLSTVITEAPAANMTPDFEFRLQLDPAKVLHSNHQLMDLVQDNFSVKDTVKMNVQFLDKCSNEIFKAGWNVRLRVVQPKPEIELTYKKRYDIAGGNIEAALAKANQDGFNSKSDKYEAQVEWGYKKQTLSISRGKKVRYSGDGGTDLPGTAASRDMLVDKAPGKFDNYKGKKWGTGALKEAVVFGPVHATRAIGSWGDHKLYIEVWPIRSADGSGWQYFVEASFKAERRDEAEAARETLLKELRDKGWFLPEDALKTSIIMERYACP</sequence>
<organism evidence="1 2">
    <name type="scientific">Metarhizium anisopliae (strain ARSEF 549)</name>
    <dbReference type="NCBI Taxonomy" id="3151832"/>
    <lineage>
        <taxon>Eukaryota</taxon>
        <taxon>Fungi</taxon>
        <taxon>Dikarya</taxon>
        <taxon>Ascomycota</taxon>
        <taxon>Pezizomycotina</taxon>
        <taxon>Sordariomycetes</taxon>
        <taxon>Hypocreomycetidae</taxon>
        <taxon>Hypocreales</taxon>
        <taxon>Clavicipitaceae</taxon>
        <taxon>Metarhizium</taxon>
    </lineage>
</organism>
<evidence type="ECO:0000313" key="1">
    <source>
        <dbReference type="EMBL" id="KID65935.1"/>
    </source>
</evidence>
<dbReference type="EMBL" id="AZNF01000006">
    <property type="protein sequence ID" value="KID65935.1"/>
    <property type="molecule type" value="Genomic_DNA"/>
</dbReference>
<dbReference type="Proteomes" id="UP000031186">
    <property type="component" value="Unassembled WGS sequence"/>
</dbReference>
<dbReference type="AlphaFoldDB" id="A0A0B4EVG3"/>
<proteinExistence type="predicted"/>